<comment type="caution">
    <text evidence="1">The sequence shown here is derived from an EMBL/GenBank/DDBJ whole genome shotgun (WGS) entry which is preliminary data.</text>
</comment>
<evidence type="ECO:0000313" key="2">
    <source>
        <dbReference type="Proteomes" id="UP000829196"/>
    </source>
</evidence>
<dbReference type="EMBL" id="JAGYWB010000009">
    <property type="protein sequence ID" value="KAI0511217.1"/>
    <property type="molecule type" value="Genomic_DNA"/>
</dbReference>
<proteinExistence type="predicted"/>
<dbReference type="OrthoDB" id="10382173at2759"/>
<protein>
    <submittedName>
        <fullName evidence="1">Uncharacterized protein</fullName>
    </submittedName>
</protein>
<evidence type="ECO:0000313" key="1">
    <source>
        <dbReference type="EMBL" id="KAI0511217.1"/>
    </source>
</evidence>
<accession>A0A8T3BG65</accession>
<gene>
    <name evidence="1" type="ORF">KFK09_011842</name>
</gene>
<organism evidence="1 2">
    <name type="scientific">Dendrobium nobile</name>
    <name type="common">Orchid</name>
    <dbReference type="NCBI Taxonomy" id="94219"/>
    <lineage>
        <taxon>Eukaryota</taxon>
        <taxon>Viridiplantae</taxon>
        <taxon>Streptophyta</taxon>
        <taxon>Embryophyta</taxon>
        <taxon>Tracheophyta</taxon>
        <taxon>Spermatophyta</taxon>
        <taxon>Magnoliopsida</taxon>
        <taxon>Liliopsida</taxon>
        <taxon>Asparagales</taxon>
        <taxon>Orchidaceae</taxon>
        <taxon>Epidendroideae</taxon>
        <taxon>Malaxideae</taxon>
        <taxon>Dendrobiinae</taxon>
        <taxon>Dendrobium</taxon>
    </lineage>
</organism>
<sequence>MAPTAIQARQLLKGLYSHKQRDRPAEDRELSLVFVWVVESNFTVFCFHKFALIVHQNVDELCFLLKAKRDATERLTAEKMEEVQQAKNAA</sequence>
<keyword evidence="2" id="KW-1185">Reference proteome</keyword>
<reference evidence="1" key="1">
    <citation type="journal article" date="2022" name="Front. Genet.">
        <title>Chromosome-Scale Assembly of the Dendrobium nobile Genome Provides Insights Into the Molecular Mechanism of the Biosynthesis of the Medicinal Active Ingredient of Dendrobium.</title>
        <authorList>
            <person name="Xu Q."/>
            <person name="Niu S.-C."/>
            <person name="Li K.-L."/>
            <person name="Zheng P.-J."/>
            <person name="Zhang X.-J."/>
            <person name="Jia Y."/>
            <person name="Liu Y."/>
            <person name="Niu Y.-X."/>
            <person name="Yu L.-H."/>
            <person name="Chen D.-F."/>
            <person name="Zhang G.-Q."/>
        </authorList>
    </citation>
    <scope>NUCLEOTIDE SEQUENCE</scope>
    <source>
        <tissue evidence="1">Leaf</tissue>
    </source>
</reference>
<name>A0A8T3BG65_DENNO</name>
<dbReference type="AlphaFoldDB" id="A0A8T3BG65"/>
<dbReference type="Proteomes" id="UP000829196">
    <property type="component" value="Unassembled WGS sequence"/>
</dbReference>